<dbReference type="InterPro" id="IPR012337">
    <property type="entry name" value="RNaseH-like_sf"/>
</dbReference>
<gene>
    <name evidence="10" type="ORF">TCNE_LOCUS5406</name>
</gene>
<feature type="compositionally biased region" description="Basic and acidic residues" evidence="8">
    <location>
        <begin position="166"/>
        <end position="179"/>
    </location>
</feature>
<protein>
    <submittedName>
        <fullName evidence="12">Exonuclease domain-containing protein</fullName>
    </submittedName>
</protein>
<evidence type="ECO:0000256" key="8">
    <source>
        <dbReference type="SAM" id="MobiDB-lite"/>
    </source>
</evidence>
<dbReference type="GO" id="GO:0003676">
    <property type="term" value="F:nucleic acid binding"/>
    <property type="evidence" value="ECO:0007669"/>
    <property type="project" value="InterPro"/>
</dbReference>
<evidence type="ECO:0000256" key="4">
    <source>
        <dbReference type="ARBA" id="ARBA00022801"/>
    </source>
</evidence>
<name>A0A183UA86_TOXCA</name>
<keyword evidence="11" id="KW-1185">Reference proteome</keyword>
<feature type="compositionally biased region" description="Basic and acidic residues" evidence="8">
    <location>
        <begin position="265"/>
        <end position="288"/>
    </location>
</feature>
<evidence type="ECO:0000256" key="3">
    <source>
        <dbReference type="ARBA" id="ARBA00022722"/>
    </source>
</evidence>
<dbReference type="Proteomes" id="UP000050794">
    <property type="component" value="Unassembled WGS sequence"/>
</dbReference>
<dbReference type="Pfam" id="PF15870">
    <property type="entry name" value="EloA-BP1"/>
    <property type="match status" value="1"/>
</dbReference>
<dbReference type="InterPro" id="IPR013520">
    <property type="entry name" value="Ribonucl_H"/>
</dbReference>
<feature type="compositionally biased region" description="Polar residues" evidence="8">
    <location>
        <begin position="147"/>
        <end position="159"/>
    </location>
</feature>
<dbReference type="InterPro" id="IPR047021">
    <property type="entry name" value="REXO1/3/4-like"/>
</dbReference>
<dbReference type="InterPro" id="IPR036397">
    <property type="entry name" value="RNaseH_sf"/>
</dbReference>
<evidence type="ECO:0000256" key="5">
    <source>
        <dbReference type="ARBA" id="ARBA00022839"/>
    </source>
</evidence>
<feature type="domain" description="Exonuclease" evidence="9">
    <location>
        <begin position="736"/>
        <end position="904"/>
    </location>
</feature>
<keyword evidence="6" id="KW-0539">Nucleus</keyword>
<dbReference type="GO" id="GO:0005634">
    <property type="term" value="C:nucleus"/>
    <property type="evidence" value="ECO:0007669"/>
    <property type="project" value="UniProtKB-SubCell"/>
</dbReference>
<evidence type="ECO:0000256" key="1">
    <source>
        <dbReference type="ARBA" id="ARBA00004123"/>
    </source>
</evidence>
<dbReference type="InterPro" id="IPR034922">
    <property type="entry name" value="REX1-like_exo"/>
</dbReference>
<dbReference type="SMART" id="SM00479">
    <property type="entry name" value="EXOIII"/>
    <property type="match status" value="1"/>
</dbReference>
<dbReference type="GO" id="GO:0004527">
    <property type="term" value="F:exonuclease activity"/>
    <property type="evidence" value="ECO:0007669"/>
    <property type="project" value="UniProtKB-KW"/>
</dbReference>
<keyword evidence="7" id="KW-0175">Coiled coil</keyword>
<evidence type="ECO:0000256" key="2">
    <source>
        <dbReference type="ARBA" id="ARBA00006357"/>
    </source>
</evidence>
<proteinExistence type="inferred from homology"/>
<dbReference type="WBParaSite" id="TCNE_0000540601-mRNA-1">
    <property type="protein sequence ID" value="TCNE_0000540601-mRNA-1"/>
    <property type="gene ID" value="TCNE_0000540601"/>
</dbReference>
<comment type="subcellular location">
    <subcellularLocation>
        <location evidence="1">Nucleus</location>
    </subcellularLocation>
</comment>
<feature type="region of interest" description="Disordered" evidence="8">
    <location>
        <begin position="99"/>
        <end position="118"/>
    </location>
</feature>
<comment type="similarity">
    <text evidence="2">Belongs to the REXO1/REXO3 family.</text>
</comment>
<evidence type="ECO:0000313" key="11">
    <source>
        <dbReference type="Proteomes" id="UP000050794"/>
    </source>
</evidence>
<dbReference type="PANTHER" id="PTHR12801:SF115">
    <property type="entry name" value="FI18136P1-RELATED"/>
    <property type="match status" value="1"/>
</dbReference>
<dbReference type="InterPro" id="IPR031736">
    <property type="entry name" value="REXO1-like_dom"/>
</dbReference>
<dbReference type="EMBL" id="UYWY01019353">
    <property type="protein sequence ID" value="VDM36521.1"/>
    <property type="molecule type" value="Genomic_DNA"/>
</dbReference>
<feature type="region of interest" description="Disordered" evidence="8">
    <location>
        <begin position="231"/>
        <end position="321"/>
    </location>
</feature>
<organism evidence="11 12">
    <name type="scientific">Toxocara canis</name>
    <name type="common">Canine roundworm</name>
    <dbReference type="NCBI Taxonomy" id="6265"/>
    <lineage>
        <taxon>Eukaryota</taxon>
        <taxon>Metazoa</taxon>
        <taxon>Ecdysozoa</taxon>
        <taxon>Nematoda</taxon>
        <taxon>Chromadorea</taxon>
        <taxon>Rhabditida</taxon>
        <taxon>Spirurina</taxon>
        <taxon>Ascaridomorpha</taxon>
        <taxon>Ascaridoidea</taxon>
        <taxon>Toxocaridae</taxon>
        <taxon>Toxocara</taxon>
    </lineage>
</organism>
<evidence type="ECO:0000256" key="6">
    <source>
        <dbReference type="ARBA" id="ARBA00023242"/>
    </source>
</evidence>
<evidence type="ECO:0000313" key="10">
    <source>
        <dbReference type="EMBL" id="VDM36521.1"/>
    </source>
</evidence>
<evidence type="ECO:0000256" key="7">
    <source>
        <dbReference type="SAM" id="Coils"/>
    </source>
</evidence>
<keyword evidence="4" id="KW-0378">Hydrolase</keyword>
<keyword evidence="3" id="KW-0540">Nuclease</keyword>
<dbReference type="PANTHER" id="PTHR12801">
    <property type="entry name" value="RNA EXONUCLEASE REXO1 / RECO3 FAMILY MEMBER-RELATED"/>
    <property type="match status" value="1"/>
</dbReference>
<keyword evidence="5" id="KW-0269">Exonuclease</keyword>
<dbReference type="AlphaFoldDB" id="A0A183UA86"/>
<dbReference type="SUPFAM" id="SSF53098">
    <property type="entry name" value="Ribonuclease H-like"/>
    <property type="match status" value="1"/>
</dbReference>
<feature type="compositionally biased region" description="Low complexity" evidence="8">
    <location>
        <begin position="302"/>
        <end position="312"/>
    </location>
</feature>
<evidence type="ECO:0000259" key="9">
    <source>
        <dbReference type="SMART" id="SM00479"/>
    </source>
</evidence>
<sequence>MIGRSGLFADIMCPNDEACWRPHCHFWHSKDEVPQEPSSSGEQPFVGYMGYVGNGELNSSSATISSATPTCSSIYAPVGNDLLTYQPVGIEPLQSPYIASFSGTTSDRKAESSSCSLRRKRDVSPLAELYKPKAPLEMPVDEILDPSQDSTLQPRQSTAAAAPEKVPIREQPKRAPEKKLNDYAKSVADIDTRIEELQRRIEEERRAKQRIVHEIKAKVKSTAIADYVPTKKAATDERYKSKSSSGYSGGYTPTPIAVLKAGKANAEEKQKENERQKGKDKEAVEEGKQKHRMTTLTKKAPSSSSTESTSSTRHSRPKVKLGETLSIEELFEDDVSLAEPVPKKIRISKANDTSRSKLTDERVEAAKRRMAEAVTAQVTLQLKLSPPNCLLLELKGEGRGHSSRIAMHTDPCLVYFLFFLFIFIFCGLEEKTTKEKTCEEEHDYKAGASAATVTKGEKRIAHTVNVTKAAAIKLMPLDPYAPCKVPYAMRTKYLALFHSECLKFCSSPEEAIMQAQQEEKAIKDRAVTKGGYMSAAVHVLRRLREAATASASSAGVKSVSHSVVLAGRHHGSITLGRRKYVAPGSRVISEREFYAALDAKYVLSMEQLEANGYPIWEDSGKKAVKLVTSERDSRKKLFADEDDLKRVCCRCGAEFRLTSEGDYARSEQCVHHWGRAYKTKTGGAWESRYSCCSSDLTVKGCCVADYHVTDTAPKSELLTFRETPSPSGPNDARSFKVYALDCEMVYTPLGLSLARISVVDMNDDLVLDVLVRPKYRIIDCNTRFSGLTAEQLEAAEYDLEQVLLVESYNVNSEILSAQERLIELVNSESILIGHSLESDLKALRLVHRKVVDTSVVFPHRMGPPYKRALKTIASEVLQLIIQEDGCVDTISIVLYLSEWSRFEGGFKRVHEANATQGEARLMVVLSIS</sequence>
<evidence type="ECO:0000313" key="12">
    <source>
        <dbReference type="WBParaSite" id="TCNE_0000540601-mRNA-1"/>
    </source>
</evidence>
<feature type="region of interest" description="Disordered" evidence="8">
    <location>
        <begin position="145"/>
        <end position="179"/>
    </location>
</feature>
<accession>A0A183UA86</accession>
<feature type="coiled-coil region" evidence="7">
    <location>
        <begin position="180"/>
        <end position="214"/>
    </location>
</feature>
<reference evidence="12" key="1">
    <citation type="submission" date="2016-06" db="UniProtKB">
        <authorList>
            <consortium name="WormBaseParasite"/>
        </authorList>
    </citation>
    <scope>IDENTIFICATION</scope>
</reference>
<dbReference type="CDD" id="cd06145">
    <property type="entry name" value="REX1_like"/>
    <property type="match status" value="1"/>
</dbReference>
<reference evidence="10 11" key="2">
    <citation type="submission" date="2018-11" db="EMBL/GenBank/DDBJ databases">
        <authorList>
            <consortium name="Pathogen Informatics"/>
        </authorList>
    </citation>
    <scope>NUCLEOTIDE SEQUENCE [LARGE SCALE GENOMIC DNA]</scope>
</reference>
<dbReference type="Gene3D" id="3.30.420.10">
    <property type="entry name" value="Ribonuclease H-like superfamily/Ribonuclease H"/>
    <property type="match status" value="1"/>
</dbReference>